<evidence type="ECO:0000256" key="2">
    <source>
        <dbReference type="ARBA" id="ARBA00006565"/>
    </source>
</evidence>
<evidence type="ECO:0000259" key="7">
    <source>
        <dbReference type="Pfam" id="PF10277"/>
    </source>
</evidence>
<evidence type="ECO:0000313" key="8">
    <source>
        <dbReference type="EMBL" id="KJH40764.1"/>
    </source>
</evidence>
<comment type="similarity">
    <text evidence="2">Belongs to the DRAM/TMEM150 family.</text>
</comment>
<dbReference type="AlphaFoldDB" id="A0A0D8XAV2"/>
<feature type="transmembrane region" description="Helical" evidence="6">
    <location>
        <begin position="12"/>
        <end position="31"/>
    </location>
</feature>
<gene>
    <name evidence="8" type="ORF">DICVIV_13275</name>
</gene>
<feature type="transmembrane region" description="Helical" evidence="6">
    <location>
        <begin position="43"/>
        <end position="64"/>
    </location>
</feature>
<dbReference type="InterPro" id="IPR019402">
    <property type="entry name" value="CWH43_N"/>
</dbReference>
<keyword evidence="4 6" id="KW-1133">Transmembrane helix</keyword>
<dbReference type="EMBL" id="KN717023">
    <property type="protein sequence ID" value="KJH40764.1"/>
    <property type="molecule type" value="Genomic_DNA"/>
</dbReference>
<evidence type="ECO:0000256" key="6">
    <source>
        <dbReference type="SAM" id="Phobius"/>
    </source>
</evidence>
<dbReference type="PANTHER" id="PTHR21324">
    <property type="entry name" value="FASTING-INDUCIBLE INTEGRAL MEMBRANE PROTEIN TM6P1-RELATED"/>
    <property type="match status" value="1"/>
</dbReference>
<dbReference type="InterPro" id="IPR050911">
    <property type="entry name" value="DRAM/TMEM150_Autophagy_Mod"/>
</dbReference>
<feature type="domain" description="CWH43-like N-terminal" evidence="7">
    <location>
        <begin position="6"/>
        <end position="157"/>
    </location>
</feature>
<feature type="transmembrane region" description="Helical" evidence="6">
    <location>
        <begin position="76"/>
        <end position="101"/>
    </location>
</feature>
<name>A0A0D8XAV2_DICVI</name>
<evidence type="ECO:0000256" key="4">
    <source>
        <dbReference type="ARBA" id="ARBA00022989"/>
    </source>
</evidence>
<proteinExistence type="inferred from homology"/>
<evidence type="ECO:0000256" key="1">
    <source>
        <dbReference type="ARBA" id="ARBA00004127"/>
    </source>
</evidence>
<dbReference type="Proteomes" id="UP000053766">
    <property type="component" value="Unassembled WGS sequence"/>
</dbReference>
<protein>
    <recommendedName>
        <fullName evidence="7">CWH43-like N-terminal domain-containing protein</fullName>
    </recommendedName>
</protein>
<comment type="subcellular location">
    <subcellularLocation>
        <location evidence="1">Endomembrane system</location>
        <topology evidence="1">Multi-pass membrane protein</topology>
    </subcellularLocation>
</comment>
<dbReference type="PANTHER" id="PTHR21324:SF2">
    <property type="entry name" value="EG:22E5.9 PROTEIN"/>
    <property type="match status" value="1"/>
</dbReference>
<evidence type="ECO:0000256" key="3">
    <source>
        <dbReference type="ARBA" id="ARBA00022692"/>
    </source>
</evidence>
<reference evidence="8 9" key="1">
    <citation type="submission" date="2013-11" db="EMBL/GenBank/DDBJ databases">
        <title>Draft genome of the bovine lungworm Dictyocaulus viviparus.</title>
        <authorList>
            <person name="Mitreva M."/>
        </authorList>
    </citation>
    <scope>NUCLEOTIDE SEQUENCE [LARGE SCALE GENOMIC DNA]</scope>
    <source>
        <strain evidence="8 9">HannoverDv2000</strain>
    </source>
</reference>
<dbReference type="GO" id="GO:0012505">
    <property type="term" value="C:endomembrane system"/>
    <property type="evidence" value="ECO:0007669"/>
    <property type="project" value="UniProtKB-SubCell"/>
</dbReference>
<organism evidence="8 9">
    <name type="scientific">Dictyocaulus viviparus</name>
    <name type="common">Bovine lungworm</name>
    <dbReference type="NCBI Taxonomy" id="29172"/>
    <lineage>
        <taxon>Eukaryota</taxon>
        <taxon>Metazoa</taxon>
        <taxon>Ecdysozoa</taxon>
        <taxon>Nematoda</taxon>
        <taxon>Chromadorea</taxon>
        <taxon>Rhabditida</taxon>
        <taxon>Rhabditina</taxon>
        <taxon>Rhabditomorpha</taxon>
        <taxon>Strongyloidea</taxon>
        <taxon>Metastrongylidae</taxon>
        <taxon>Dictyocaulus</taxon>
    </lineage>
</organism>
<dbReference type="Pfam" id="PF10277">
    <property type="entry name" value="Frag1"/>
    <property type="match status" value="1"/>
</dbReference>
<keyword evidence="9" id="KW-1185">Reference proteome</keyword>
<evidence type="ECO:0000256" key="5">
    <source>
        <dbReference type="ARBA" id="ARBA00023136"/>
    </source>
</evidence>
<evidence type="ECO:0000313" key="9">
    <source>
        <dbReference type="Proteomes" id="UP000053766"/>
    </source>
</evidence>
<keyword evidence="3 6" id="KW-0812">Transmembrane</keyword>
<keyword evidence="5 6" id="KW-0472">Membrane</keyword>
<reference evidence="9" key="2">
    <citation type="journal article" date="2016" name="Sci. Rep.">
        <title>Dictyocaulus viviparus genome, variome and transcriptome elucidate lungworm biology and support future intervention.</title>
        <authorList>
            <person name="McNulty S.N."/>
            <person name="Strube C."/>
            <person name="Rosa B.A."/>
            <person name="Martin J.C."/>
            <person name="Tyagi R."/>
            <person name="Choi Y.J."/>
            <person name="Wang Q."/>
            <person name="Hallsworth Pepin K."/>
            <person name="Zhang X."/>
            <person name="Ozersky P."/>
            <person name="Wilson R.K."/>
            <person name="Sternberg P.W."/>
            <person name="Gasser R.B."/>
            <person name="Mitreva M."/>
        </authorList>
    </citation>
    <scope>NUCLEOTIDE SEQUENCE [LARGE SCALE GENOMIC DNA]</scope>
    <source>
        <strain evidence="9">HannoverDv2000</strain>
    </source>
</reference>
<dbReference type="OrthoDB" id="191706at2759"/>
<sequence>MDIGKWKIFSTILMIIGWLAALGASIVANFQEGAQLAIHNTGAFTLFFGIVIYFWGQLIIAYALKPKMVSTHLTNFRLILNILCTVILVFHVTCLFAKPFVKSTNGTKPVDAVPNNGIVRHMKGDPFYYNWIASTISEWTLAILLNLHLLTYVHDLNAVSVAIANSSKCGSLVKTVNDDMSVDQVYAECPTTIFNLTSSRRQLHRIDQLHESSSSLKLILSSDDFEIVSFKHFKLQMAIMFHLEHNHLQPSTLDLTTINISTFDRVRLFSVHVICGNRLQKECYRSDDLGYSDDRSFS</sequence>
<accession>A0A0D8XAV2</accession>